<evidence type="ECO:0000313" key="4">
    <source>
        <dbReference type="Proteomes" id="UP000650994"/>
    </source>
</evidence>
<reference evidence="1" key="5">
    <citation type="submission" date="2024-05" db="EMBL/GenBank/DDBJ databases">
        <authorList>
            <person name="Sun Q."/>
            <person name="Zhou Y."/>
        </authorList>
    </citation>
    <scope>NUCLEOTIDE SEQUENCE</scope>
    <source>
        <strain evidence="1">CGMCC 1.12707</strain>
    </source>
</reference>
<dbReference type="EMBL" id="FRBH01000006">
    <property type="protein sequence ID" value="SHL12297.1"/>
    <property type="molecule type" value="Genomic_DNA"/>
</dbReference>
<organism evidence="2 3">
    <name type="scientific">Chishuiella changwenlii</name>
    <dbReference type="NCBI Taxonomy" id="1434701"/>
    <lineage>
        <taxon>Bacteria</taxon>
        <taxon>Pseudomonadati</taxon>
        <taxon>Bacteroidota</taxon>
        <taxon>Flavobacteriia</taxon>
        <taxon>Flavobacteriales</taxon>
        <taxon>Weeksellaceae</taxon>
        <taxon>Chishuiella</taxon>
    </lineage>
</organism>
<dbReference type="Proteomes" id="UP000184120">
    <property type="component" value="Unassembled WGS sequence"/>
</dbReference>
<sequence length="68" mass="7980">MSNSEVIIHTRLLDIHLVLVSGGWRLEVGGWRLEVGGWKVKNYSVIFCLLDLFFEMKNEEKLYNEILK</sequence>
<proteinExistence type="predicted"/>
<protein>
    <submittedName>
        <fullName evidence="2">Uncharacterized protein</fullName>
    </submittedName>
</protein>
<evidence type="ECO:0000313" key="3">
    <source>
        <dbReference type="Proteomes" id="UP000184120"/>
    </source>
</evidence>
<evidence type="ECO:0000313" key="2">
    <source>
        <dbReference type="EMBL" id="SHL12297.1"/>
    </source>
</evidence>
<dbReference type="OrthoDB" id="1453138at2"/>
<reference evidence="3" key="2">
    <citation type="submission" date="2016-11" db="EMBL/GenBank/DDBJ databases">
        <authorList>
            <person name="Varghese N."/>
            <person name="Submissions S."/>
        </authorList>
    </citation>
    <scope>NUCLEOTIDE SEQUENCE [LARGE SCALE GENOMIC DNA]</scope>
    <source>
        <strain evidence="3">DSM 27989</strain>
    </source>
</reference>
<dbReference type="Proteomes" id="UP000650994">
    <property type="component" value="Unassembled WGS sequence"/>
</dbReference>
<dbReference type="STRING" id="1434701.SAMN05443634_10655"/>
<dbReference type="EMBL" id="BMFL01000005">
    <property type="protein sequence ID" value="GGE93775.1"/>
    <property type="molecule type" value="Genomic_DNA"/>
</dbReference>
<dbReference type="RefSeq" id="WP_072931599.1">
    <property type="nucleotide sequence ID" value="NZ_BMFL01000005.1"/>
</dbReference>
<accession>A0A1M6Y255</accession>
<gene>
    <name evidence="1" type="ORF">GCM10010984_09260</name>
    <name evidence="2" type="ORF">SAMN05443634_10655</name>
</gene>
<dbReference type="AlphaFoldDB" id="A0A1M6Y255"/>
<reference evidence="4" key="4">
    <citation type="journal article" date="2019" name="Int. J. Syst. Evol. Microbiol.">
        <title>The Global Catalogue of Microorganisms (GCM) 10K type strain sequencing project: providing services to taxonomists for standard genome sequencing and annotation.</title>
        <authorList>
            <consortium name="The Broad Institute Genomics Platform"/>
            <consortium name="The Broad Institute Genome Sequencing Center for Infectious Disease"/>
            <person name="Wu L."/>
            <person name="Ma J."/>
        </authorList>
    </citation>
    <scope>NUCLEOTIDE SEQUENCE [LARGE SCALE GENOMIC DNA]</scope>
    <source>
        <strain evidence="4">CGMCC 1.12707</strain>
    </source>
</reference>
<name>A0A1M6Y255_9FLAO</name>
<keyword evidence="4" id="KW-1185">Reference proteome</keyword>
<evidence type="ECO:0000313" key="1">
    <source>
        <dbReference type="EMBL" id="GGE93775.1"/>
    </source>
</evidence>
<reference evidence="1" key="1">
    <citation type="journal article" date="2014" name="Int. J. Syst. Evol. Microbiol.">
        <title>Complete genome of a new Firmicutes species belonging to the dominant human colonic microbiota ('Ruminococcus bicirculans') reveals two chromosomes and a selective capacity to utilize plant glucans.</title>
        <authorList>
            <consortium name="NISC Comparative Sequencing Program"/>
            <person name="Wegmann U."/>
            <person name="Louis P."/>
            <person name="Goesmann A."/>
            <person name="Henrissat B."/>
            <person name="Duncan S.H."/>
            <person name="Flint H.J."/>
        </authorList>
    </citation>
    <scope>NUCLEOTIDE SEQUENCE</scope>
    <source>
        <strain evidence="1">CGMCC 1.12707</strain>
    </source>
</reference>
<reference evidence="2" key="3">
    <citation type="submission" date="2016-11" db="EMBL/GenBank/DDBJ databases">
        <authorList>
            <person name="Jaros S."/>
            <person name="Januszkiewicz K."/>
            <person name="Wedrychowicz H."/>
        </authorList>
    </citation>
    <scope>NUCLEOTIDE SEQUENCE [LARGE SCALE GENOMIC DNA]</scope>
    <source>
        <strain evidence="2">DSM 27989</strain>
    </source>
</reference>